<name>A0A1F7XYQ5_9BACT</name>
<accession>A0A1F7XYQ5</accession>
<evidence type="ECO:0008006" key="5">
    <source>
        <dbReference type="Google" id="ProtNLM"/>
    </source>
</evidence>
<evidence type="ECO:0000256" key="1">
    <source>
        <dbReference type="ARBA" id="ARBA00001933"/>
    </source>
</evidence>
<dbReference type="InterPro" id="IPR002985">
    <property type="entry name" value="Arg_decrbxlase"/>
</dbReference>
<protein>
    <recommendedName>
        <fullName evidence="5">Arginine decarboxylase</fullName>
    </recommendedName>
</protein>
<dbReference type="Gene3D" id="2.40.37.10">
    <property type="entry name" value="Lyase, Ornithine Decarboxylase, Chain A, domain 1"/>
    <property type="match status" value="1"/>
</dbReference>
<reference evidence="3 4" key="1">
    <citation type="journal article" date="2016" name="Nat. Commun.">
        <title>Thousands of microbial genomes shed light on interconnected biogeochemical processes in an aquifer system.</title>
        <authorList>
            <person name="Anantharaman K."/>
            <person name="Brown C.T."/>
            <person name="Hug L.A."/>
            <person name="Sharon I."/>
            <person name="Castelle C.J."/>
            <person name="Probst A.J."/>
            <person name="Thomas B.C."/>
            <person name="Singh A."/>
            <person name="Wilkins M.J."/>
            <person name="Karaoz U."/>
            <person name="Brodie E.L."/>
            <person name="Williams K.H."/>
            <person name="Hubbard S.S."/>
            <person name="Banfield J.F."/>
        </authorList>
    </citation>
    <scope>NUCLEOTIDE SEQUENCE [LARGE SCALE GENOMIC DNA]</scope>
</reference>
<proteinExistence type="predicted"/>
<comment type="cofactor">
    <cofactor evidence="1">
        <name>pyridoxal 5'-phosphate</name>
        <dbReference type="ChEBI" id="CHEBI:597326"/>
    </cofactor>
</comment>
<gene>
    <name evidence="3" type="ORF">A2771_02960</name>
</gene>
<dbReference type="Proteomes" id="UP000176741">
    <property type="component" value="Unassembled WGS sequence"/>
</dbReference>
<dbReference type="PANTHER" id="PTHR43295:SF9">
    <property type="entry name" value="BIOSYNTHETIC ARGININE DECARBOXYLASE"/>
    <property type="match status" value="1"/>
</dbReference>
<keyword evidence="2" id="KW-0663">Pyridoxal phosphate</keyword>
<dbReference type="AlphaFoldDB" id="A0A1F7XYQ5"/>
<dbReference type="InterPro" id="IPR029066">
    <property type="entry name" value="PLP-binding_barrel"/>
</dbReference>
<dbReference type="Gene3D" id="3.20.20.10">
    <property type="entry name" value="Alanine racemase"/>
    <property type="match status" value="1"/>
</dbReference>
<sequence>MKENPFRNSPSEIPRSLEVVPRGSYREKVQKEYGDLRIWDYLHYDRDGNLWIKDYKAVDLARYARTPLEIVDTRIIEDRAREWRTKVEMNAMGAGYGGGTEVFYATKADPAAEVVVSAINAGLNIEFSSQIDAMSFNRLFDMRKDGEYIIPRDIKVVCNGLKIHPAAFNEPQRRAPKGMIFESNHQTSRFHDENYVSMIAALREKEVDITPVIDSISEVDIWAQSDEVPPQGVDIGLRFKLYGIARNDQEQLRLEARHGMDWKTIQIAAERISRVKHLKLTTFHAMVGAAEVIPVDDFIDTLMYSAEKFFQLKKKYPTLKKFNIGGGIPHLGERYNHDELLSRLFAGLKQKAQKYGLDEPVVEFENGTLVAAEGGFHLTKVLQEKENSVDAKGNRVRWANMDLPFMRAIPDIYFLGKEFIILAANNANNSPREVILGDLTCDSDGRYPTKDMRKKGVRMFVPNTKYEEQYLVIVASKAYGEQLTGVGGVGHSGQIEPGEIIVYRDSLGRTIFKENSRQTVYDAIKILGYDDSNGGFLKRLRRR</sequence>
<dbReference type="EMBL" id="MGGD01000069">
    <property type="protein sequence ID" value="OGM19425.1"/>
    <property type="molecule type" value="Genomic_DNA"/>
</dbReference>
<dbReference type="GO" id="GO:0006527">
    <property type="term" value="P:L-arginine catabolic process"/>
    <property type="evidence" value="ECO:0007669"/>
    <property type="project" value="InterPro"/>
</dbReference>
<comment type="caution">
    <text evidence="3">The sequence shown here is derived from an EMBL/GenBank/DDBJ whole genome shotgun (WGS) entry which is preliminary data.</text>
</comment>
<evidence type="ECO:0000313" key="3">
    <source>
        <dbReference type="EMBL" id="OGM19425.1"/>
    </source>
</evidence>
<dbReference type="PANTHER" id="PTHR43295">
    <property type="entry name" value="ARGININE DECARBOXYLASE"/>
    <property type="match status" value="1"/>
</dbReference>
<organism evidence="3 4">
    <name type="scientific">Candidatus Woesebacteria bacterium RIFCSPHIGHO2_01_FULL_38_26b</name>
    <dbReference type="NCBI Taxonomy" id="1802491"/>
    <lineage>
        <taxon>Bacteria</taxon>
        <taxon>Candidatus Woeseibacteriota</taxon>
    </lineage>
</organism>
<dbReference type="GO" id="GO:0008792">
    <property type="term" value="F:arginine decarboxylase activity"/>
    <property type="evidence" value="ECO:0007669"/>
    <property type="project" value="InterPro"/>
</dbReference>
<dbReference type="GO" id="GO:0008295">
    <property type="term" value="P:spermidine biosynthetic process"/>
    <property type="evidence" value="ECO:0007669"/>
    <property type="project" value="InterPro"/>
</dbReference>
<dbReference type="InterPro" id="IPR009006">
    <property type="entry name" value="Ala_racemase/Decarboxylase_C"/>
</dbReference>
<evidence type="ECO:0000313" key="4">
    <source>
        <dbReference type="Proteomes" id="UP000176741"/>
    </source>
</evidence>
<evidence type="ECO:0000256" key="2">
    <source>
        <dbReference type="ARBA" id="ARBA00022898"/>
    </source>
</evidence>
<dbReference type="SUPFAM" id="SSF51419">
    <property type="entry name" value="PLP-binding barrel"/>
    <property type="match status" value="2"/>
</dbReference>